<evidence type="ECO:0000259" key="8">
    <source>
        <dbReference type="Pfam" id="PF07732"/>
    </source>
</evidence>
<keyword evidence="4" id="KW-0186">Copper</keyword>
<dbReference type="GO" id="GO:0005507">
    <property type="term" value="F:copper ion binding"/>
    <property type="evidence" value="ECO:0007669"/>
    <property type="project" value="InterPro"/>
</dbReference>
<gene>
    <name evidence="9" type="ORF">MEUPH1_LOCUS22468</name>
</gene>
<evidence type="ECO:0000313" key="9">
    <source>
        <dbReference type="EMBL" id="CAI6368065.1"/>
    </source>
</evidence>
<dbReference type="InterPro" id="IPR045087">
    <property type="entry name" value="Cu-oxidase_fam"/>
</dbReference>
<proteinExistence type="inferred from homology"/>
<dbReference type="Gene3D" id="2.60.40.420">
    <property type="entry name" value="Cupredoxins - blue copper proteins"/>
    <property type="match status" value="3"/>
</dbReference>
<dbReference type="Pfam" id="PF07732">
    <property type="entry name" value="Cu-oxidase_3"/>
    <property type="match status" value="1"/>
</dbReference>
<evidence type="ECO:0000259" key="7">
    <source>
        <dbReference type="Pfam" id="PF07731"/>
    </source>
</evidence>
<dbReference type="GO" id="GO:0005886">
    <property type="term" value="C:plasma membrane"/>
    <property type="evidence" value="ECO:0007669"/>
    <property type="project" value="TreeGrafter"/>
</dbReference>
<dbReference type="SUPFAM" id="SSF49503">
    <property type="entry name" value="Cupredoxins"/>
    <property type="match status" value="3"/>
</dbReference>
<keyword evidence="5" id="KW-0472">Membrane</keyword>
<evidence type="ECO:0000256" key="5">
    <source>
        <dbReference type="SAM" id="Phobius"/>
    </source>
</evidence>
<keyword evidence="2" id="KW-0479">Metal-binding</keyword>
<dbReference type="Pfam" id="PF07731">
    <property type="entry name" value="Cu-oxidase_2"/>
    <property type="match status" value="1"/>
</dbReference>
<dbReference type="GO" id="GO:0006826">
    <property type="term" value="P:iron ion transport"/>
    <property type="evidence" value="ECO:0007669"/>
    <property type="project" value="TreeGrafter"/>
</dbReference>
<dbReference type="PANTHER" id="PTHR11709:SF394">
    <property type="entry name" value="FI03373P-RELATED"/>
    <property type="match status" value="1"/>
</dbReference>
<evidence type="ECO:0000256" key="2">
    <source>
        <dbReference type="ARBA" id="ARBA00022723"/>
    </source>
</evidence>
<evidence type="ECO:0000256" key="4">
    <source>
        <dbReference type="ARBA" id="ARBA00023008"/>
    </source>
</evidence>
<evidence type="ECO:0000313" key="10">
    <source>
        <dbReference type="Proteomes" id="UP001160148"/>
    </source>
</evidence>
<name>A0AAV0XI60_9HEMI</name>
<dbReference type="AlphaFoldDB" id="A0AAV0XI60"/>
<dbReference type="InterPro" id="IPR011707">
    <property type="entry name" value="Cu-oxidase-like_N"/>
</dbReference>
<keyword evidence="5" id="KW-1133">Transmembrane helix</keyword>
<reference evidence="9 10" key="1">
    <citation type="submission" date="2023-01" db="EMBL/GenBank/DDBJ databases">
        <authorList>
            <person name="Whitehead M."/>
        </authorList>
    </citation>
    <scope>NUCLEOTIDE SEQUENCE [LARGE SCALE GENOMIC DNA]</scope>
</reference>
<accession>A0AAV0XI60</accession>
<dbReference type="GO" id="GO:0016491">
    <property type="term" value="F:oxidoreductase activity"/>
    <property type="evidence" value="ECO:0007669"/>
    <property type="project" value="UniProtKB-KW"/>
</dbReference>
<dbReference type="InterPro" id="IPR008972">
    <property type="entry name" value="Cupredoxin"/>
</dbReference>
<keyword evidence="3" id="KW-0560">Oxidoreductase</keyword>
<dbReference type="PANTHER" id="PTHR11709">
    <property type="entry name" value="MULTI-COPPER OXIDASE"/>
    <property type="match status" value="1"/>
</dbReference>
<dbReference type="EMBL" id="CARXXK010000005">
    <property type="protein sequence ID" value="CAI6368065.1"/>
    <property type="molecule type" value="Genomic_DNA"/>
</dbReference>
<dbReference type="CDD" id="cd13858">
    <property type="entry name" value="CuRO_1_tcLCC2_insect_like"/>
    <property type="match status" value="1"/>
</dbReference>
<dbReference type="CDD" id="cd13905">
    <property type="entry name" value="CuRO_3_tcLLC2_insect_like"/>
    <property type="match status" value="1"/>
</dbReference>
<feature type="transmembrane region" description="Helical" evidence="5">
    <location>
        <begin position="12"/>
        <end position="31"/>
    </location>
</feature>
<dbReference type="PROSITE" id="PS00079">
    <property type="entry name" value="MULTICOPPER_OXIDASE1"/>
    <property type="match status" value="1"/>
</dbReference>
<dbReference type="Proteomes" id="UP001160148">
    <property type="component" value="Unassembled WGS sequence"/>
</dbReference>
<feature type="domain" description="Plastocyanin-like" evidence="7">
    <location>
        <begin position="437"/>
        <end position="562"/>
    </location>
</feature>
<keyword evidence="10" id="KW-1185">Reference proteome</keyword>
<protein>
    <submittedName>
        <fullName evidence="9">Uncharacterized protein</fullName>
    </submittedName>
</protein>
<dbReference type="InterPro" id="IPR001117">
    <property type="entry name" value="Cu-oxidase_2nd"/>
</dbReference>
<sequence length="589" mass="66571">MTESNLLCACMLRLSILVGLLSVVVTIIYYTPIPDFEASKPNCDRECHELDWPLICRYKIVLETQKIQNNCQKCSSNNQTECQHDIYCDRFSEKIITANRQVPGPSIRVCENDIMVIDVVNRIPGHSVSVHWRGQWQKETPVMDGAPMVTQCPILPHTTFQYKFRAAQAGTHWWQILSGDELSDRVYGAFIVKQSKRREPHASIYDYDEIPHVLLVEYTTISQNGINEMRINGIESNTSITVQNNSKYRFRTINTGGVSQCPIEIKVHKHHLTVIAIDGHAIEPKPVDVIQVEPGETLDFILTTIKNQGIYDMTVTSEGHCKDSNHTHTLYIHYNSTLHNTISDTDNLVKPTEYGERHLSITSLDNLPYELSAVELKNTIYLGFSSIKYQLGEGRWSLPNFNNMSMVLPSAPLLLQQPEDMIVCNAENVPLKCRSSITSCECTHIIDLPLGSATELVIFDTEHTLFKTDRSHSFYLHGHSFYVVGQKSKAFVKSADHAKKLDSDSHLVHRKLDRSVLKNTVVVPAAGVSVVRFIADNPGYWLFRSEKTSEWSSGLSLIFRVLNPSGSFPQVPEDFPKCGNFIGPEFFLA</sequence>
<evidence type="ECO:0000256" key="1">
    <source>
        <dbReference type="ARBA" id="ARBA00010609"/>
    </source>
</evidence>
<dbReference type="InterPro" id="IPR033138">
    <property type="entry name" value="Cu_oxidase_CS"/>
</dbReference>
<dbReference type="Pfam" id="PF00394">
    <property type="entry name" value="Cu-oxidase"/>
    <property type="match status" value="1"/>
</dbReference>
<evidence type="ECO:0000259" key="6">
    <source>
        <dbReference type="Pfam" id="PF00394"/>
    </source>
</evidence>
<feature type="domain" description="Plastocyanin-like" evidence="8">
    <location>
        <begin position="91"/>
        <end position="196"/>
    </location>
</feature>
<evidence type="ECO:0000256" key="3">
    <source>
        <dbReference type="ARBA" id="ARBA00023002"/>
    </source>
</evidence>
<dbReference type="InterPro" id="IPR011706">
    <property type="entry name" value="Cu-oxidase_C"/>
</dbReference>
<keyword evidence="5" id="KW-0812">Transmembrane</keyword>
<organism evidence="9 10">
    <name type="scientific">Macrosiphum euphorbiae</name>
    <name type="common">potato aphid</name>
    <dbReference type="NCBI Taxonomy" id="13131"/>
    <lineage>
        <taxon>Eukaryota</taxon>
        <taxon>Metazoa</taxon>
        <taxon>Ecdysozoa</taxon>
        <taxon>Arthropoda</taxon>
        <taxon>Hexapoda</taxon>
        <taxon>Insecta</taxon>
        <taxon>Pterygota</taxon>
        <taxon>Neoptera</taxon>
        <taxon>Paraneoptera</taxon>
        <taxon>Hemiptera</taxon>
        <taxon>Sternorrhyncha</taxon>
        <taxon>Aphidomorpha</taxon>
        <taxon>Aphidoidea</taxon>
        <taxon>Aphididae</taxon>
        <taxon>Macrosiphini</taxon>
        <taxon>Macrosiphum</taxon>
    </lineage>
</organism>
<comment type="similarity">
    <text evidence="1">Belongs to the multicopper oxidase family.</text>
</comment>
<feature type="domain" description="Plastocyanin-like" evidence="6">
    <location>
        <begin position="231"/>
        <end position="335"/>
    </location>
</feature>
<comment type="caution">
    <text evidence="9">The sequence shown here is derived from an EMBL/GenBank/DDBJ whole genome shotgun (WGS) entry which is preliminary data.</text>
</comment>